<organism evidence="4 5">
    <name type="scientific">Pleuronectes platessa</name>
    <name type="common">European plaice</name>
    <dbReference type="NCBI Taxonomy" id="8262"/>
    <lineage>
        <taxon>Eukaryota</taxon>
        <taxon>Metazoa</taxon>
        <taxon>Chordata</taxon>
        <taxon>Craniata</taxon>
        <taxon>Vertebrata</taxon>
        <taxon>Euteleostomi</taxon>
        <taxon>Actinopterygii</taxon>
        <taxon>Neopterygii</taxon>
        <taxon>Teleostei</taxon>
        <taxon>Neoteleostei</taxon>
        <taxon>Acanthomorphata</taxon>
        <taxon>Carangaria</taxon>
        <taxon>Pleuronectiformes</taxon>
        <taxon>Pleuronectoidei</taxon>
        <taxon>Pleuronectidae</taxon>
        <taxon>Pleuronectes</taxon>
    </lineage>
</organism>
<dbReference type="PANTHER" id="PTHR22406">
    <property type="entry name" value="NASCENT POLYPEPTIDE-ASSOCIATED COMPLEX SUBUNIT ALPHA, MUSCLE-SPECIFIC FORM"/>
    <property type="match status" value="1"/>
</dbReference>
<evidence type="ECO:0000256" key="3">
    <source>
        <dbReference type="SAM" id="MobiDB-lite"/>
    </source>
</evidence>
<feature type="compositionally biased region" description="Polar residues" evidence="3">
    <location>
        <begin position="471"/>
        <end position="488"/>
    </location>
</feature>
<evidence type="ECO:0000256" key="2">
    <source>
        <dbReference type="ARBA" id="ARBA00023054"/>
    </source>
</evidence>
<feature type="region of interest" description="Disordered" evidence="3">
    <location>
        <begin position="471"/>
        <end position="605"/>
    </location>
</feature>
<dbReference type="EMBL" id="CADEAL010004402">
    <property type="protein sequence ID" value="CAB1458817.1"/>
    <property type="molecule type" value="Genomic_DNA"/>
</dbReference>
<feature type="compositionally biased region" description="Polar residues" evidence="3">
    <location>
        <begin position="400"/>
        <end position="411"/>
    </location>
</feature>
<feature type="region of interest" description="Disordered" evidence="3">
    <location>
        <begin position="384"/>
        <end position="431"/>
    </location>
</feature>
<dbReference type="Proteomes" id="UP001153269">
    <property type="component" value="Unassembled WGS sequence"/>
</dbReference>
<evidence type="ECO:0000256" key="1">
    <source>
        <dbReference type="ARBA" id="ARBA00006652"/>
    </source>
</evidence>
<dbReference type="GO" id="GO:0035371">
    <property type="term" value="C:microtubule plus-end"/>
    <property type="evidence" value="ECO:0007669"/>
    <property type="project" value="TreeGrafter"/>
</dbReference>
<proteinExistence type="inferred from homology"/>
<name>A0A9N7W0X6_PLEPL</name>
<dbReference type="GO" id="GO:0007020">
    <property type="term" value="P:microtubule nucleation"/>
    <property type="evidence" value="ECO:0007669"/>
    <property type="project" value="TreeGrafter"/>
</dbReference>
<feature type="compositionally biased region" description="Polar residues" evidence="3">
    <location>
        <begin position="572"/>
        <end position="587"/>
    </location>
</feature>
<evidence type="ECO:0000313" key="5">
    <source>
        <dbReference type="Proteomes" id="UP001153269"/>
    </source>
</evidence>
<keyword evidence="2" id="KW-0175">Coiled coil</keyword>
<dbReference type="InterPro" id="IPR026179">
    <property type="entry name" value="Slain"/>
</dbReference>
<comment type="caution">
    <text evidence="4">The sequence shown here is derived from an EMBL/GenBank/DDBJ whole genome shotgun (WGS) entry which is preliminary data.</text>
</comment>
<feature type="compositionally biased region" description="Basic and acidic residues" evidence="3">
    <location>
        <begin position="595"/>
        <end position="605"/>
    </location>
</feature>
<dbReference type="Pfam" id="PF15301">
    <property type="entry name" value="SLAIN"/>
    <property type="match status" value="1"/>
</dbReference>
<evidence type="ECO:0008006" key="6">
    <source>
        <dbReference type="Google" id="ProtNLM"/>
    </source>
</evidence>
<sequence length="605" mass="65157">MESSKTGCTEEVEGGQDLAGVELEEVRKLQELVRRLEVQNETLRTRGSNKAIIHRGASDNGNVTAATNVNEGLTHPCLSLEQIGELGSADFELSPPQDSNSSSEEMSPLPVTNRLEEEEDEDEDRGPCGGFLTLTYSNGAGDTQGQSQTPESPSQESYESETLAESETGVDQTGLDEVDVLDLEDECAAVEDEDSWLYVSPKKQVADACPESSLKWCRQAFDHRSPETEKACRILINRLDQTTSRWRNMYSSPAAEAGSAGSGLISPGYHKSTNKSLLTCGSSGVTSMQSALSSQSSIDSELSTSDDSISMGYKLQDLTDVQIMARLQEESLRQDYASTSATASRRSSTASLQSLRRAGTYSDQEFDTYSLEDEEDEFCSIPQRRHHFTPSPLGSPRCLSPSTSNHGQEYSSRLGAPRSRTPRRSLQGPSAELIKFAKSEEELRHSMPNLAPRTSLRSLEAVRNSRSMEANLQSSGNRMSHLTQSPSTGTGGSRMRGNGQSPLSLRTPVKAVSPVGPMGASRQPPRGLPVIQGPHAGGGRRVQSPGSANGRAYVSGRASTGTGRSAVGQGQAGPTASTRSKLSQPTRRTLGVTRLSDESWKDGCY</sequence>
<feature type="region of interest" description="Disordered" evidence="3">
    <location>
        <begin position="89"/>
        <end position="173"/>
    </location>
</feature>
<keyword evidence="5" id="KW-1185">Reference proteome</keyword>
<reference evidence="4" key="1">
    <citation type="submission" date="2020-03" db="EMBL/GenBank/DDBJ databases">
        <authorList>
            <person name="Weist P."/>
        </authorList>
    </citation>
    <scope>NUCLEOTIDE SEQUENCE</scope>
</reference>
<feature type="compositionally biased region" description="Polar residues" evidence="3">
    <location>
        <begin position="96"/>
        <end position="105"/>
    </location>
</feature>
<dbReference type="AlphaFoldDB" id="A0A9N7W0X6"/>
<accession>A0A9N7W0X6</accession>
<feature type="compositionally biased region" description="Low complexity" evidence="3">
    <location>
        <begin position="143"/>
        <end position="157"/>
    </location>
</feature>
<protein>
    <recommendedName>
        <fullName evidence="6">SLAIN motif-containing protein-like</fullName>
    </recommendedName>
</protein>
<evidence type="ECO:0000313" key="4">
    <source>
        <dbReference type="EMBL" id="CAB1458817.1"/>
    </source>
</evidence>
<gene>
    <name evidence="4" type="ORF">PLEPLA_LOCUS46650</name>
</gene>
<dbReference type="PANTHER" id="PTHR22406:SF5">
    <property type="entry name" value="SLAIN MOTIF-CONTAINING PROTEIN-LIKE"/>
    <property type="match status" value="1"/>
</dbReference>
<dbReference type="GO" id="GO:0031116">
    <property type="term" value="P:positive regulation of microtubule polymerization"/>
    <property type="evidence" value="ECO:0007669"/>
    <property type="project" value="TreeGrafter"/>
</dbReference>
<comment type="similarity">
    <text evidence="1">Belongs to the SLAIN motif-containing family.</text>
</comment>
<dbReference type="GO" id="GO:0031122">
    <property type="term" value="P:cytoplasmic microtubule organization"/>
    <property type="evidence" value="ECO:0007669"/>
    <property type="project" value="TreeGrafter"/>
</dbReference>